<name>A0A9W9UGI3_PENBR</name>
<protein>
    <submittedName>
        <fullName evidence="1">Uncharacterized protein</fullName>
    </submittedName>
</protein>
<gene>
    <name evidence="1" type="ORF">N7541_009417</name>
</gene>
<evidence type="ECO:0000313" key="2">
    <source>
        <dbReference type="Proteomes" id="UP001148299"/>
    </source>
</evidence>
<reference evidence="1" key="1">
    <citation type="submission" date="2022-12" db="EMBL/GenBank/DDBJ databases">
        <authorList>
            <person name="Petersen C."/>
        </authorList>
    </citation>
    <scope>NUCLEOTIDE SEQUENCE</scope>
    <source>
        <strain evidence="1">IBT 35675</strain>
    </source>
</reference>
<dbReference type="Proteomes" id="UP001148299">
    <property type="component" value="Unassembled WGS sequence"/>
</dbReference>
<accession>A0A9W9UGI3</accession>
<reference evidence="1" key="2">
    <citation type="journal article" date="2023" name="IMA Fungus">
        <title>Comparative genomic study of the Penicillium genus elucidates a diverse pangenome and 15 lateral gene transfer events.</title>
        <authorList>
            <person name="Petersen C."/>
            <person name="Sorensen T."/>
            <person name="Nielsen M.R."/>
            <person name="Sondergaard T.E."/>
            <person name="Sorensen J.L."/>
            <person name="Fitzpatrick D.A."/>
            <person name="Frisvad J.C."/>
            <person name="Nielsen K.L."/>
        </authorList>
    </citation>
    <scope>NUCLEOTIDE SEQUENCE</scope>
    <source>
        <strain evidence="1">IBT 35675</strain>
    </source>
</reference>
<dbReference type="CDD" id="cd12148">
    <property type="entry name" value="fungal_TF_MHR"/>
    <property type="match status" value="1"/>
</dbReference>
<keyword evidence="2" id="KW-1185">Reference proteome</keyword>
<dbReference type="AlphaFoldDB" id="A0A9W9UGI3"/>
<proteinExistence type="predicted"/>
<dbReference type="EMBL" id="JAPZBR010000008">
    <property type="protein sequence ID" value="KAJ5340293.1"/>
    <property type="molecule type" value="Genomic_DNA"/>
</dbReference>
<evidence type="ECO:0000313" key="1">
    <source>
        <dbReference type="EMBL" id="KAJ5340293.1"/>
    </source>
</evidence>
<organism evidence="1 2">
    <name type="scientific">Penicillium brevicompactum</name>
    <dbReference type="NCBI Taxonomy" id="5074"/>
    <lineage>
        <taxon>Eukaryota</taxon>
        <taxon>Fungi</taxon>
        <taxon>Dikarya</taxon>
        <taxon>Ascomycota</taxon>
        <taxon>Pezizomycotina</taxon>
        <taxon>Eurotiomycetes</taxon>
        <taxon>Eurotiomycetidae</taxon>
        <taxon>Eurotiales</taxon>
        <taxon>Aspergillaceae</taxon>
        <taxon>Penicillium</taxon>
    </lineage>
</organism>
<sequence length="150" mass="17005">MRLDCMAGMDEGVPQTIIKLPEIEHRAMRQPNAPISQDFSDVCSNLRYHGRGILNVPTPYRVRSEESLVTGDAVDLPQKHLADGLLAQYFNCIHSVLPVLHWPIFISECEKVYRSGSLLGFHLNGRLFYLGYSPAVLFNTMRMWGLLSDQ</sequence>
<comment type="caution">
    <text evidence="1">The sequence shown here is derived from an EMBL/GenBank/DDBJ whole genome shotgun (WGS) entry which is preliminary data.</text>
</comment>